<reference evidence="1" key="2">
    <citation type="submission" date="2023-05" db="EMBL/GenBank/DDBJ databases">
        <authorList>
            <consortium name="Lawrence Berkeley National Laboratory"/>
            <person name="Steindorff A."/>
            <person name="Hensen N."/>
            <person name="Bonometti L."/>
            <person name="Westerberg I."/>
            <person name="Brannstrom I.O."/>
            <person name="Guillou S."/>
            <person name="Cros-Aarteil S."/>
            <person name="Calhoun S."/>
            <person name="Haridas S."/>
            <person name="Kuo A."/>
            <person name="Mondo S."/>
            <person name="Pangilinan J."/>
            <person name="Riley R."/>
            <person name="Labutti K."/>
            <person name="Andreopoulos B."/>
            <person name="Lipzen A."/>
            <person name="Chen C."/>
            <person name="Yanf M."/>
            <person name="Daum C."/>
            <person name="Ng V."/>
            <person name="Clum A."/>
            <person name="Ohm R."/>
            <person name="Martin F."/>
            <person name="Silar P."/>
            <person name="Natvig D."/>
            <person name="Lalanne C."/>
            <person name="Gautier V."/>
            <person name="Ament-Velasquez S.L."/>
            <person name="Kruys A."/>
            <person name="Hutchinson M.I."/>
            <person name="Powell A.J."/>
            <person name="Barry K."/>
            <person name="Miller A.N."/>
            <person name="Grigoriev I.V."/>
            <person name="Debuchy R."/>
            <person name="Gladieux P."/>
            <person name="Thoren M.H."/>
            <person name="Johannesson H."/>
        </authorList>
    </citation>
    <scope>NUCLEOTIDE SEQUENCE</scope>
    <source>
        <strain evidence="1">CBS 990.96</strain>
    </source>
</reference>
<organism evidence="1 2">
    <name type="scientific">Podospora fimiseda</name>
    <dbReference type="NCBI Taxonomy" id="252190"/>
    <lineage>
        <taxon>Eukaryota</taxon>
        <taxon>Fungi</taxon>
        <taxon>Dikarya</taxon>
        <taxon>Ascomycota</taxon>
        <taxon>Pezizomycotina</taxon>
        <taxon>Sordariomycetes</taxon>
        <taxon>Sordariomycetidae</taxon>
        <taxon>Sordariales</taxon>
        <taxon>Podosporaceae</taxon>
        <taxon>Podospora</taxon>
    </lineage>
</organism>
<reference evidence="1" key="1">
    <citation type="journal article" date="2023" name="Mol. Phylogenet. Evol.">
        <title>Genome-scale phylogeny and comparative genomics of the fungal order Sordariales.</title>
        <authorList>
            <person name="Hensen N."/>
            <person name="Bonometti L."/>
            <person name="Westerberg I."/>
            <person name="Brannstrom I.O."/>
            <person name="Guillou S."/>
            <person name="Cros-Aarteil S."/>
            <person name="Calhoun S."/>
            <person name="Haridas S."/>
            <person name="Kuo A."/>
            <person name="Mondo S."/>
            <person name="Pangilinan J."/>
            <person name="Riley R."/>
            <person name="LaButti K."/>
            <person name="Andreopoulos B."/>
            <person name="Lipzen A."/>
            <person name="Chen C."/>
            <person name="Yan M."/>
            <person name="Daum C."/>
            <person name="Ng V."/>
            <person name="Clum A."/>
            <person name="Steindorff A."/>
            <person name="Ohm R.A."/>
            <person name="Martin F."/>
            <person name="Silar P."/>
            <person name="Natvig D.O."/>
            <person name="Lalanne C."/>
            <person name="Gautier V."/>
            <person name="Ament-Velasquez S.L."/>
            <person name="Kruys A."/>
            <person name="Hutchinson M.I."/>
            <person name="Powell A.J."/>
            <person name="Barry K."/>
            <person name="Miller A.N."/>
            <person name="Grigoriev I.V."/>
            <person name="Debuchy R."/>
            <person name="Gladieux P."/>
            <person name="Hiltunen Thoren M."/>
            <person name="Johannesson H."/>
        </authorList>
    </citation>
    <scope>NUCLEOTIDE SEQUENCE</scope>
    <source>
        <strain evidence="1">CBS 990.96</strain>
    </source>
</reference>
<dbReference type="EMBL" id="MU865441">
    <property type="protein sequence ID" value="KAK4223075.1"/>
    <property type="molecule type" value="Genomic_DNA"/>
</dbReference>
<protein>
    <submittedName>
        <fullName evidence="1">Uncharacterized protein</fullName>
    </submittedName>
</protein>
<evidence type="ECO:0000313" key="1">
    <source>
        <dbReference type="EMBL" id="KAK4223075.1"/>
    </source>
</evidence>
<keyword evidence="2" id="KW-1185">Reference proteome</keyword>
<sequence length="219" mass="24225">MTDILSTQNRRLTSTFASTANPRSFPSLSFLASDTNTLDPQYLFNSLLAVPAFNSDDGFSPDFFSTFVGVVDDGQGIEMRDGELWGPHCIITIHGNLDPGPYFVIANSIHQAWKLFHDVLDAFSMAVYSRNVNITGPTSSKLIPLTLLDEDGIWKAVTVPSRCYFLPSKDHPLAGMRITVKDNYPLAGVKSTFSSRTYTATYDADIYTAAFVRKLIHLV</sequence>
<dbReference type="Proteomes" id="UP001301958">
    <property type="component" value="Unassembled WGS sequence"/>
</dbReference>
<dbReference type="InterPro" id="IPR036928">
    <property type="entry name" value="AS_sf"/>
</dbReference>
<proteinExistence type="predicted"/>
<accession>A0AAN7BGU1</accession>
<comment type="caution">
    <text evidence="1">The sequence shown here is derived from an EMBL/GenBank/DDBJ whole genome shotgun (WGS) entry which is preliminary data.</text>
</comment>
<evidence type="ECO:0000313" key="2">
    <source>
        <dbReference type="Proteomes" id="UP001301958"/>
    </source>
</evidence>
<dbReference type="SUPFAM" id="SSF75304">
    <property type="entry name" value="Amidase signature (AS) enzymes"/>
    <property type="match status" value="1"/>
</dbReference>
<name>A0AAN7BGU1_9PEZI</name>
<dbReference type="AlphaFoldDB" id="A0AAN7BGU1"/>
<gene>
    <name evidence="1" type="ORF">QBC38DRAFT_517773</name>
</gene>
<dbReference type="Gene3D" id="3.90.1300.10">
    <property type="entry name" value="Amidase signature (AS) domain"/>
    <property type="match status" value="1"/>
</dbReference>